<dbReference type="RefSeq" id="XP_044552862.1">
    <property type="nucleotide sequence ID" value="XM_044692579.1"/>
</dbReference>
<sequence length="77" mass="8688">MEKQNDAEEVYEDDWDHTTSEGMYASNVAARMHVACGRGDIETMRKLLSGQDVDVNERYVSISITNSESVDDEENSL</sequence>
<accession>A0AA88KME3</accession>
<keyword evidence="2" id="KW-1185">Reference proteome</keyword>
<comment type="caution">
    <text evidence="1">The sequence shown here is derived from an EMBL/GenBank/DDBJ whole genome shotgun (WGS) entry which is preliminary data.</text>
</comment>
<evidence type="ECO:0000313" key="2">
    <source>
        <dbReference type="Proteomes" id="UP000816034"/>
    </source>
</evidence>
<reference evidence="1 2" key="1">
    <citation type="journal article" date="2018" name="BMC Genomics">
        <title>The genome of Naegleria lovaniensis, the basis for a comparative approach to unravel pathogenicity factors of the human pathogenic amoeba N. fowleri.</title>
        <authorList>
            <person name="Liechti N."/>
            <person name="Schurch N."/>
            <person name="Bruggmann R."/>
            <person name="Wittwer M."/>
        </authorList>
    </citation>
    <scope>NUCLEOTIDE SEQUENCE [LARGE SCALE GENOMIC DNA]</scope>
    <source>
        <strain evidence="1 2">ATCC 30569</strain>
    </source>
</reference>
<dbReference type="EMBL" id="PYSW02000009">
    <property type="protein sequence ID" value="KAG2388870.1"/>
    <property type="molecule type" value="Genomic_DNA"/>
</dbReference>
<dbReference type="GeneID" id="68092771"/>
<dbReference type="AlphaFoldDB" id="A0AA88KME3"/>
<gene>
    <name evidence="1" type="ORF">C9374_000309</name>
</gene>
<name>A0AA88KME3_NAELO</name>
<proteinExistence type="predicted"/>
<organism evidence="1 2">
    <name type="scientific">Naegleria lovaniensis</name>
    <name type="common">Amoeba</name>
    <dbReference type="NCBI Taxonomy" id="51637"/>
    <lineage>
        <taxon>Eukaryota</taxon>
        <taxon>Discoba</taxon>
        <taxon>Heterolobosea</taxon>
        <taxon>Tetramitia</taxon>
        <taxon>Eutetramitia</taxon>
        <taxon>Vahlkampfiidae</taxon>
        <taxon>Naegleria</taxon>
    </lineage>
</organism>
<evidence type="ECO:0000313" key="1">
    <source>
        <dbReference type="EMBL" id="KAG2388870.1"/>
    </source>
</evidence>
<dbReference type="Proteomes" id="UP000816034">
    <property type="component" value="Unassembled WGS sequence"/>
</dbReference>
<evidence type="ECO:0008006" key="3">
    <source>
        <dbReference type="Google" id="ProtNLM"/>
    </source>
</evidence>
<protein>
    <recommendedName>
        <fullName evidence="3">Ankyrin repeat protein</fullName>
    </recommendedName>
</protein>